<keyword evidence="1" id="KW-0472">Membrane</keyword>
<evidence type="ECO:0000313" key="2">
    <source>
        <dbReference type="EMBL" id="CAJ1061353.1"/>
    </source>
</evidence>
<accession>A0AAV1FJU5</accession>
<dbReference type="Proteomes" id="UP001178508">
    <property type="component" value="Chromosome 8"/>
</dbReference>
<keyword evidence="1" id="KW-0812">Transmembrane</keyword>
<proteinExistence type="predicted"/>
<feature type="transmembrane region" description="Helical" evidence="1">
    <location>
        <begin position="99"/>
        <end position="130"/>
    </location>
</feature>
<dbReference type="AlphaFoldDB" id="A0AAV1FJU5"/>
<dbReference type="EMBL" id="OY660871">
    <property type="protein sequence ID" value="CAJ1061353.1"/>
    <property type="molecule type" value="Genomic_DNA"/>
</dbReference>
<gene>
    <name evidence="2" type="ORF">XNOV1_A040474</name>
</gene>
<protein>
    <submittedName>
        <fullName evidence="2">Uncharacterized protein</fullName>
    </submittedName>
</protein>
<evidence type="ECO:0000256" key="1">
    <source>
        <dbReference type="SAM" id="Phobius"/>
    </source>
</evidence>
<evidence type="ECO:0000313" key="3">
    <source>
        <dbReference type="Proteomes" id="UP001178508"/>
    </source>
</evidence>
<name>A0AAV1FJU5_XYRNO</name>
<keyword evidence="1" id="KW-1133">Transmembrane helix</keyword>
<keyword evidence="3" id="KW-1185">Reference proteome</keyword>
<sequence>METTSRRFTPVLVDSPDWFCPRLILKRVAATPMSRSKPRCVPVEQYSLVQNQDESTPRLLLRKVPPMDGPPRFSSPKLNQVTHSHSSSVSPSFSFSFPFLSYFLSLFFSLFLSLSSFLSSCLSPFLSYFLSF</sequence>
<reference evidence="2" key="1">
    <citation type="submission" date="2023-08" db="EMBL/GenBank/DDBJ databases">
        <authorList>
            <person name="Alioto T."/>
            <person name="Alioto T."/>
            <person name="Gomez Garrido J."/>
        </authorList>
    </citation>
    <scope>NUCLEOTIDE SEQUENCE</scope>
</reference>
<organism evidence="2 3">
    <name type="scientific">Xyrichtys novacula</name>
    <name type="common">Pearly razorfish</name>
    <name type="synonym">Hemipteronotus novacula</name>
    <dbReference type="NCBI Taxonomy" id="13765"/>
    <lineage>
        <taxon>Eukaryota</taxon>
        <taxon>Metazoa</taxon>
        <taxon>Chordata</taxon>
        <taxon>Craniata</taxon>
        <taxon>Vertebrata</taxon>
        <taxon>Euteleostomi</taxon>
        <taxon>Actinopterygii</taxon>
        <taxon>Neopterygii</taxon>
        <taxon>Teleostei</taxon>
        <taxon>Neoteleostei</taxon>
        <taxon>Acanthomorphata</taxon>
        <taxon>Eupercaria</taxon>
        <taxon>Labriformes</taxon>
        <taxon>Labridae</taxon>
        <taxon>Xyrichtys</taxon>
    </lineage>
</organism>